<dbReference type="EMBL" id="JAULSN010000001">
    <property type="protein sequence ID" value="KAK3384707.1"/>
    <property type="molecule type" value="Genomic_DNA"/>
</dbReference>
<organism evidence="1 2">
    <name type="scientific">Lasiosphaeria ovina</name>
    <dbReference type="NCBI Taxonomy" id="92902"/>
    <lineage>
        <taxon>Eukaryota</taxon>
        <taxon>Fungi</taxon>
        <taxon>Dikarya</taxon>
        <taxon>Ascomycota</taxon>
        <taxon>Pezizomycotina</taxon>
        <taxon>Sordariomycetes</taxon>
        <taxon>Sordariomycetidae</taxon>
        <taxon>Sordariales</taxon>
        <taxon>Lasiosphaeriaceae</taxon>
        <taxon>Lasiosphaeria</taxon>
    </lineage>
</organism>
<sequence length="303" mass="35154">MNAMASTNGSPRFLVLPPEIRNKIYRLLLCHPTTLGNQWSVSPVPLSAQLLRTCRQVRAEGLSILYGENTFNIMISNTYGPHYSYINYSRGLEGVFGKVSFGGRRPHRAELLPCLRRFEIEVRYTEDHKLSFLRDSARKVVAELQKVSRIEYLKLDCKLDCENEYGEINWYDRCWDNYVAEGIEPECSRMLRTWLGRLRNVKEVVIKGMPKEDSVILKERWQSDEPLEKTPPLIDVYKALEEDAQGYRFCDDNLLCALLAMERDDVEAFEACKGAIVESVRQGWEELRDALFHHPKIDDHPYS</sequence>
<keyword evidence="2" id="KW-1185">Reference proteome</keyword>
<evidence type="ECO:0008006" key="3">
    <source>
        <dbReference type="Google" id="ProtNLM"/>
    </source>
</evidence>
<evidence type="ECO:0000313" key="2">
    <source>
        <dbReference type="Proteomes" id="UP001287356"/>
    </source>
</evidence>
<dbReference type="PANTHER" id="PTHR42085:SF4">
    <property type="entry name" value="F-BOX DOMAIN-CONTAINING PROTEIN"/>
    <property type="match status" value="1"/>
</dbReference>
<name>A0AAE0NNB6_9PEZI</name>
<reference evidence="1" key="2">
    <citation type="submission" date="2023-06" db="EMBL/GenBank/DDBJ databases">
        <authorList>
            <consortium name="Lawrence Berkeley National Laboratory"/>
            <person name="Haridas S."/>
            <person name="Hensen N."/>
            <person name="Bonometti L."/>
            <person name="Westerberg I."/>
            <person name="Brannstrom I.O."/>
            <person name="Guillou S."/>
            <person name="Cros-Aarteil S."/>
            <person name="Calhoun S."/>
            <person name="Kuo A."/>
            <person name="Mondo S."/>
            <person name="Pangilinan J."/>
            <person name="Riley R."/>
            <person name="Labutti K."/>
            <person name="Andreopoulos B."/>
            <person name="Lipzen A."/>
            <person name="Chen C."/>
            <person name="Yanf M."/>
            <person name="Daum C."/>
            <person name="Ng V."/>
            <person name="Clum A."/>
            <person name="Steindorff A."/>
            <person name="Ohm R."/>
            <person name="Martin F."/>
            <person name="Silar P."/>
            <person name="Natvig D."/>
            <person name="Lalanne C."/>
            <person name="Gautier V."/>
            <person name="Ament-Velasquez S.L."/>
            <person name="Kruys A."/>
            <person name="Hutchinson M.I."/>
            <person name="Powell A.J."/>
            <person name="Barry K."/>
            <person name="Miller A.N."/>
            <person name="Grigoriev I.V."/>
            <person name="Debuchy R."/>
            <person name="Gladieux P."/>
            <person name="Thoren M.H."/>
            <person name="Johannesson H."/>
        </authorList>
    </citation>
    <scope>NUCLEOTIDE SEQUENCE</scope>
    <source>
        <strain evidence="1">CBS 958.72</strain>
    </source>
</reference>
<comment type="caution">
    <text evidence="1">The sequence shown here is derived from an EMBL/GenBank/DDBJ whole genome shotgun (WGS) entry which is preliminary data.</text>
</comment>
<dbReference type="PANTHER" id="PTHR42085">
    <property type="entry name" value="F-BOX DOMAIN-CONTAINING PROTEIN"/>
    <property type="match status" value="1"/>
</dbReference>
<accession>A0AAE0NNB6</accession>
<gene>
    <name evidence="1" type="ORF">B0T24DRAFT_674445</name>
</gene>
<protein>
    <recommendedName>
        <fullName evidence="3">F-box domain-containing protein</fullName>
    </recommendedName>
</protein>
<reference evidence="1" key="1">
    <citation type="journal article" date="2023" name="Mol. Phylogenet. Evol.">
        <title>Genome-scale phylogeny and comparative genomics of the fungal order Sordariales.</title>
        <authorList>
            <person name="Hensen N."/>
            <person name="Bonometti L."/>
            <person name="Westerberg I."/>
            <person name="Brannstrom I.O."/>
            <person name="Guillou S."/>
            <person name="Cros-Aarteil S."/>
            <person name="Calhoun S."/>
            <person name="Haridas S."/>
            <person name="Kuo A."/>
            <person name="Mondo S."/>
            <person name="Pangilinan J."/>
            <person name="Riley R."/>
            <person name="LaButti K."/>
            <person name="Andreopoulos B."/>
            <person name="Lipzen A."/>
            <person name="Chen C."/>
            <person name="Yan M."/>
            <person name="Daum C."/>
            <person name="Ng V."/>
            <person name="Clum A."/>
            <person name="Steindorff A."/>
            <person name="Ohm R.A."/>
            <person name="Martin F."/>
            <person name="Silar P."/>
            <person name="Natvig D.O."/>
            <person name="Lalanne C."/>
            <person name="Gautier V."/>
            <person name="Ament-Velasquez S.L."/>
            <person name="Kruys A."/>
            <person name="Hutchinson M.I."/>
            <person name="Powell A.J."/>
            <person name="Barry K."/>
            <person name="Miller A.N."/>
            <person name="Grigoriev I.V."/>
            <person name="Debuchy R."/>
            <person name="Gladieux P."/>
            <person name="Hiltunen Thoren M."/>
            <person name="Johannesson H."/>
        </authorList>
    </citation>
    <scope>NUCLEOTIDE SEQUENCE</scope>
    <source>
        <strain evidence="1">CBS 958.72</strain>
    </source>
</reference>
<dbReference type="InterPro" id="IPR038883">
    <property type="entry name" value="AN11006-like"/>
</dbReference>
<evidence type="ECO:0000313" key="1">
    <source>
        <dbReference type="EMBL" id="KAK3384707.1"/>
    </source>
</evidence>
<proteinExistence type="predicted"/>
<dbReference type="AlphaFoldDB" id="A0AAE0NNB6"/>
<dbReference type="Proteomes" id="UP001287356">
    <property type="component" value="Unassembled WGS sequence"/>
</dbReference>